<feature type="compositionally biased region" description="Polar residues" evidence="1">
    <location>
        <begin position="116"/>
        <end position="127"/>
    </location>
</feature>
<feature type="region of interest" description="Disordered" evidence="1">
    <location>
        <begin position="99"/>
        <end position="127"/>
    </location>
</feature>
<evidence type="ECO:0000256" key="1">
    <source>
        <dbReference type="SAM" id="MobiDB-lite"/>
    </source>
</evidence>
<feature type="compositionally biased region" description="Basic and acidic residues" evidence="1">
    <location>
        <begin position="103"/>
        <end position="115"/>
    </location>
</feature>
<accession>A0A0L9U2F5</accession>
<name>A0A0L9U2F5_PHAAN</name>
<gene>
    <name evidence="3" type="ORF">LR48_Vigan03g033600</name>
</gene>
<dbReference type="AlphaFoldDB" id="A0A0L9U2F5"/>
<dbReference type="KEGG" id="var:108328333"/>
<dbReference type="Gramene" id="KOM36955">
    <property type="protein sequence ID" value="KOM36955"/>
    <property type="gene ID" value="LR48_Vigan03g033600"/>
</dbReference>
<organism evidence="3 4">
    <name type="scientific">Phaseolus angularis</name>
    <name type="common">Azuki bean</name>
    <name type="synonym">Vigna angularis</name>
    <dbReference type="NCBI Taxonomy" id="3914"/>
    <lineage>
        <taxon>Eukaryota</taxon>
        <taxon>Viridiplantae</taxon>
        <taxon>Streptophyta</taxon>
        <taxon>Embryophyta</taxon>
        <taxon>Tracheophyta</taxon>
        <taxon>Spermatophyta</taxon>
        <taxon>Magnoliopsida</taxon>
        <taxon>eudicotyledons</taxon>
        <taxon>Gunneridae</taxon>
        <taxon>Pentapetalae</taxon>
        <taxon>rosids</taxon>
        <taxon>fabids</taxon>
        <taxon>Fabales</taxon>
        <taxon>Fabaceae</taxon>
        <taxon>Papilionoideae</taxon>
        <taxon>50 kb inversion clade</taxon>
        <taxon>NPAAA clade</taxon>
        <taxon>indigoferoid/millettioid clade</taxon>
        <taxon>Phaseoleae</taxon>
        <taxon>Vigna</taxon>
    </lineage>
</organism>
<proteinExistence type="predicted"/>
<dbReference type="Proteomes" id="UP000053144">
    <property type="component" value="Chromosome 3"/>
</dbReference>
<sequence length="351" mass="39255">MIMDSLSISSVPEHVRENSVNKNFLLPRKPARQPNPIIYRKSRRGSAGRIPEKQIEYPTNKELLRTIAYLRTAIYYEHDKILPNNKACIIEEEDEEEWITESDQEKGQKQLEKSIQKPNNNDSTYTLTKNQRKKRNYIDNINKKCALSSSSSHVINIKNTSKTSQRGGLGLTENDSYISASMCKEFIQFCSTQIICPQEHRAALAVKLYGVQVALLSGLGNPFQNISQSLTSSTNISKTPILSLWQASTGFLPAIIWSGMFIVSFVYTIVVVWSLAFRMPIISMLCIALLYSLSVLVAIASGFNVACGTFRLSGILFSCLGVLGFVLILLVLLLLVLFASWRCKKQDGGAK</sequence>
<keyword evidence="2" id="KW-1133">Transmembrane helix</keyword>
<evidence type="ECO:0000313" key="4">
    <source>
        <dbReference type="Proteomes" id="UP000053144"/>
    </source>
</evidence>
<keyword evidence="2" id="KW-0472">Membrane</keyword>
<evidence type="ECO:0000256" key="2">
    <source>
        <dbReference type="SAM" id="Phobius"/>
    </source>
</evidence>
<evidence type="ECO:0000313" key="3">
    <source>
        <dbReference type="EMBL" id="KOM36955.1"/>
    </source>
</evidence>
<feature type="transmembrane region" description="Helical" evidence="2">
    <location>
        <begin position="251"/>
        <end position="275"/>
    </location>
</feature>
<feature type="transmembrane region" description="Helical" evidence="2">
    <location>
        <begin position="282"/>
        <end position="303"/>
    </location>
</feature>
<dbReference type="EMBL" id="CM003373">
    <property type="protein sequence ID" value="KOM36955.1"/>
    <property type="molecule type" value="Genomic_DNA"/>
</dbReference>
<keyword evidence="2" id="KW-0812">Transmembrane</keyword>
<dbReference type="OrthoDB" id="1429477at2759"/>
<reference evidence="4" key="1">
    <citation type="journal article" date="2015" name="Proc. Natl. Acad. Sci. U.S.A.">
        <title>Genome sequencing of adzuki bean (Vigna angularis) provides insight into high starch and low fat accumulation and domestication.</title>
        <authorList>
            <person name="Yang K."/>
            <person name="Tian Z."/>
            <person name="Chen C."/>
            <person name="Luo L."/>
            <person name="Zhao B."/>
            <person name="Wang Z."/>
            <person name="Yu L."/>
            <person name="Li Y."/>
            <person name="Sun Y."/>
            <person name="Li W."/>
            <person name="Chen Y."/>
            <person name="Li Y."/>
            <person name="Zhang Y."/>
            <person name="Ai D."/>
            <person name="Zhao J."/>
            <person name="Shang C."/>
            <person name="Ma Y."/>
            <person name="Wu B."/>
            <person name="Wang M."/>
            <person name="Gao L."/>
            <person name="Sun D."/>
            <person name="Zhang P."/>
            <person name="Guo F."/>
            <person name="Wang W."/>
            <person name="Li Y."/>
            <person name="Wang J."/>
            <person name="Varshney R.K."/>
            <person name="Wang J."/>
            <person name="Ling H.Q."/>
            <person name="Wan P."/>
        </authorList>
    </citation>
    <scope>NUCLEOTIDE SEQUENCE</scope>
    <source>
        <strain evidence="4">cv. Jingnong 6</strain>
    </source>
</reference>
<dbReference type="OMA" id="EYPTNKE"/>
<feature type="transmembrane region" description="Helical" evidence="2">
    <location>
        <begin position="315"/>
        <end position="341"/>
    </location>
</feature>
<protein>
    <submittedName>
        <fullName evidence="3">Uncharacterized protein</fullName>
    </submittedName>
</protein>